<comment type="subcellular location">
    <subcellularLocation>
        <location evidence="1">Cell membrane</location>
        <topology evidence="1">Multi-pass membrane protein</topology>
    </subcellularLocation>
</comment>
<dbReference type="PATRIC" id="fig|1664069.3.peg.4385"/>
<evidence type="ECO:0000313" key="16">
    <source>
        <dbReference type="Proteomes" id="UP001341297"/>
    </source>
</evidence>
<dbReference type="PANTHER" id="PTHR46494:SF2">
    <property type="entry name" value="MAGNESIUM TRANSPORT PROTEIN CORA"/>
    <property type="match status" value="1"/>
</dbReference>
<dbReference type="GO" id="GO:0015087">
    <property type="term" value="F:cobalt ion transmembrane transporter activity"/>
    <property type="evidence" value="ECO:0007669"/>
    <property type="project" value="TreeGrafter"/>
</dbReference>
<evidence type="ECO:0000256" key="8">
    <source>
        <dbReference type="ARBA" id="ARBA00023065"/>
    </source>
</evidence>
<dbReference type="Gene3D" id="1.20.58.340">
    <property type="entry name" value="Magnesium transport protein CorA, transmembrane region"/>
    <property type="match status" value="2"/>
</dbReference>
<keyword evidence="16" id="KW-1185">Reference proteome</keyword>
<evidence type="ECO:0000313" key="15">
    <source>
        <dbReference type="Proteomes" id="UP000036168"/>
    </source>
</evidence>
<dbReference type="InterPro" id="IPR002523">
    <property type="entry name" value="MgTranspt_CorA/ZnTranspt_ZntB"/>
</dbReference>
<proteinExistence type="inferred from homology"/>
<evidence type="ECO:0000256" key="10">
    <source>
        <dbReference type="ARBA" id="ARBA00034269"/>
    </source>
</evidence>
<dbReference type="SUPFAM" id="SSF143865">
    <property type="entry name" value="CorA soluble domain-like"/>
    <property type="match status" value="1"/>
</dbReference>
<comment type="catalytic activity">
    <reaction evidence="10">
        <text>Mg(2+)(in) = Mg(2+)(out)</text>
        <dbReference type="Rhea" id="RHEA:29827"/>
        <dbReference type="ChEBI" id="CHEBI:18420"/>
    </reaction>
</comment>
<evidence type="ECO:0000256" key="12">
    <source>
        <dbReference type="SAM" id="Phobius"/>
    </source>
</evidence>
<evidence type="ECO:0000313" key="13">
    <source>
        <dbReference type="EMBL" id="KRT90303.1"/>
    </source>
</evidence>
<dbReference type="Proteomes" id="UP000036168">
    <property type="component" value="Unassembled WGS sequence"/>
</dbReference>
<reference evidence="14 16" key="3">
    <citation type="submission" date="2023-03" db="EMBL/GenBank/DDBJ databases">
        <title>Agriculturally important microbes genome sequencing.</title>
        <authorList>
            <person name="Dunlap C."/>
        </authorList>
    </citation>
    <scope>NUCLEOTIDE SEQUENCE [LARGE SCALE GENOMIC DNA]</scope>
    <source>
        <strain evidence="14 16">CBP-3203</strain>
    </source>
</reference>
<dbReference type="GO" id="GO:0000287">
    <property type="term" value="F:magnesium ion binding"/>
    <property type="evidence" value="ECO:0007669"/>
    <property type="project" value="TreeGrafter"/>
</dbReference>
<dbReference type="Proteomes" id="UP001341297">
    <property type="component" value="Unassembled WGS sequence"/>
</dbReference>
<keyword evidence="8" id="KW-0406">Ion transport</keyword>
<dbReference type="OrthoDB" id="9803416at2"/>
<evidence type="ECO:0000256" key="9">
    <source>
        <dbReference type="ARBA" id="ARBA00023136"/>
    </source>
</evidence>
<keyword evidence="9 12" id="KW-0472">Membrane</keyword>
<dbReference type="SUPFAM" id="SSF144083">
    <property type="entry name" value="Magnesium transport protein CorA, transmembrane region"/>
    <property type="match status" value="1"/>
</dbReference>
<evidence type="ECO:0000256" key="5">
    <source>
        <dbReference type="ARBA" id="ARBA00022692"/>
    </source>
</evidence>
<evidence type="ECO:0000256" key="6">
    <source>
        <dbReference type="ARBA" id="ARBA00022842"/>
    </source>
</evidence>
<dbReference type="STRING" id="1664069.BGLY_4293"/>
<name>A0A0J6E8E7_9BACI</name>
<evidence type="ECO:0000256" key="11">
    <source>
        <dbReference type="ARBA" id="ARBA00045497"/>
    </source>
</evidence>
<keyword evidence="5 12" id="KW-0812">Transmembrane</keyword>
<dbReference type="EMBL" id="LECW02000045">
    <property type="protein sequence ID" value="KRT90303.1"/>
    <property type="molecule type" value="Genomic_DNA"/>
</dbReference>
<accession>A0A0J6E8E7</accession>
<dbReference type="GO" id="GO:0005886">
    <property type="term" value="C:plasma membrane"/>
    <property type="evidence" value="ECO:0007669"/>
    <property type="project" value="UniProtKB-SubCell"/>
</dbReference>
<dbReference type="CDD" id="cd12821">
    <property type="entry name" value="EcCorA_ZntB-like"/>
    <property type="match status" value="1"/>
</dbReference>
<dbReference type="AlphaFoldDB" id="A0A0J6E8E7"/>
<keyword evidence="3" id="KW-0813">Transport</keyword>
<dbReference type="GO" id="GO:0015095">
    <property type="term" value="F:magnesium ion transmembrane transporter activity"/>
    <property type="evidence" value="ECO:0007669"/>
    <property type="project" value="TreeGrafter"/>
</dbReference>
<dbReference type="Pfam" id="PF01544">
    <property type="entry name" value="CorA"/>
    <property type="match status" value="1"/>
</dbReference>
<dbReference type="GO" id="GO:0050897">
    <property type="term" value="F:cobalt ion binding"/>
    <property type="evidence" value="ECO:0007669"/>
    <property type="project" value="TreeGrafter"/>
</dbReference>
<evidence type="ECO:0000256" key="1">
    <source>
        <dbReference type="ARBA" id="ARBA00004651"/>
    </source>
</evidence>
<evidence type="ECO:0000256" key="4">
    <source>
        <dbReference type="ARBA" id="ARBA00022475"/>
    </source>
</evidence>
<reference evidence="13" key="2">
    <citation type="submission" date="2015-10" db="EMBL/GenBank/DDBJ databases">
        <authorList>
            <person name="Gilbert D.G."/>
        </authorList>
    </citation>
    <scope>NUCLEOTIDE SEQUENCE</scope>
    <source>
        <strain evidence="13">GO-13</strain>
    </source>
</reference>
<dbReference type="EMBL" id="JARRTL010000006">
    <property type="protein sequence ID" value="MEC0483998.1"/>
    <property type="molecule type" value="Genomic_DNA"/>
</dbReference>
<keyword evidence="4" id="KW-1003">Cell membrane</keyword>
<comment type="function">
    <text evidence="11">Mediates influx of magnesium ions. Alternates between open and closed states. Activated by low cytoplasmic Mg(2+) levels. Inactive when cytoplasmic Mg(2+) levels are high.</text>
</comment>
<feature type="transmembrane region" description="Helical" evidence="12">
    <location>
        <begin position="275"/>
        <end position="294"/>
    </location>
</feature>
<evidence type="ECO:0000256" key="7">
    <source>
        <dbReference type="ARBA" id="ARBA00022989"/>
    </source>
</evidence>
<evidence type="ECO:0000256" key="3">
    <source>
        <dbReference type="ARBA" id="ARBA00022448"/>
    </source>
</evidence>
<sequence>MKIAYGDGWNWYQLGPQEKTKALELIDSEHWPECRKWFQGVPSENVNCLDIDVVSADHEALYGSLIYQQDAKEEHDRSVFHFYVTKDYFFTMNFDFSVFEGFSDKRMRHRLKRCKNAPEAFLALAGELVHAYFKELEQFENDLRTLKWKFHHDNNKSIIEAIHKLRHELLIMKSLVMTMKKIAMTIQETFVFKNFDEAEQRRTFYEIDRVLTLIKDYAGDINYLLHSEEVVTSHRGNEIFKALTIFTTLFTPVTAFGALWGMNFENMPELSFKHGYLYSLILIAGSTVLVYLYLKKKGWTGDLLKDKKKYIKKKEYF</sequence>
<comment type="similarity">
    <text evidence="2">Belongs to the CorA metal ion transporter (MIT) (TC 1.A.35) family.</text>
</comment>
<dbReference type="FunFam" id="1.20.58.340:FF:000004">
    <property type="entry name" value="Magnesium transport protein CorA"/>
    <property type="match status" value="1"/>
</dbReference>
<keyword evidence="7 12" id="KW-1133">Transmembrane helix</keyword>
<organism evidence="13 15">
    <name type="scientific">Bacillus glycinifermentans</name>
    <dbReference type="NCBI Taxonomy" id="1664069"/>
    <lineage>
        <taxon>Bacteria</taxon>
        <taxon>Bacillati</taxon>
        <taxon>Bacillota</taxon>
        <taxon>Bacilli</taxon>
        <taxon>Bacillales</taxon>
        <taxon>Bacillaceae</taxon>
        <taxon>Bacillus</taxon>
    </lineage>
</organism>
<accession>A0A0J6HHQ4</accession>
<dbReference type="InterPro" id="IPR045861">
    <property type="entry name" value="CorA_cytoplasmic_dom"/>
</dbReference>
<protein>
    <submittedName>
        <fullName evidence="13 14">Magnesium transporter</fullName>
    </submittedName>
</protein>
<gene>
    <name evidence="13" type="ORF">AB447_206915</name>
    <name evidence="14" type="ORF">P8828_03905</name>
</gene>
<comment type="caution">
    <text evidence="13">The sequence shown here is derived from an EMBL/GenBank/DDBJ whole genome shotgun (WGS) entry which is preliminary data.</text>
</comment>
<keyword evidence="6" id="KW-0460">Magnesium</keyword>
<dbReference type="PANTHER" id="PTHR46494">
    <property type="entry name" value="CORA FAMILY METAL ION TRANSPORTER (EUROFUNG)"/>
    <property type="match status" value="1"/>
</dbReference>
<reference evidence="13 15" key="1">
    <citation type="journal article" date="2015" name="Int. J. Syst. Evol. Microbiol.">
        <title>Bacillus glycinifermentans sp. nov., isolated from fermented soybean paste.</title>
        <authorList>
            <person name="Kim S.J."/>
            <person name="Dunlap C.A."/>
            <person name="Kwon S.W."/>
            <person name="Rooney A.P."/>
        </authorList>
    </citation>
    <scope>NUCLEOTIDE SEQUENCE [LARGE SCALE GENOMIC DNA]</scope>
    <source>
        <strain evidence="13 15">GO-13</strain>
    </source>
</reference>
<feature type="transmembrane region" description="Helical" evidence="12">
    <location>
        <begin position="242"/>
        <end position="263"/>
    </location>
</feature>
<evidence type="ECO:0000256" key="2">
    <source>
        <dbReference type="ARBA" id="ARBA00009765"/>
    </source>
</evidence>
<dbReference type="RefSeq" id="WP_048354088.1">
    <property type="nucleotide sequence ID" value="NZ_CP023481.1"/>
</dbReference>
<dbReference type="InterPro" id="IPR045863">
    <property type="entry name" value="CorA_TM1_TM2"/>
</dbReference>
<evidence type="ECO:0000313" key="14">
    <source>
        <dbReference type="EMBL" id="MEC0483998.1"/>
    </source>
</evidence>